<sequence length="572" mass="63552">MDRPSREPLLKEQWEKPSDILESKYDYSLKSRSSYRGYHADESNEFESISLVDNVERRQRRVTEPTCTAVGLVFLLQHYDRREVPDLAWGLQLDTVIIALVTVVRVALGAIVESGISQGAWMWVSEASQKRSNHHARLDDFKLFDEASRGLWGSIRLIWRMKFRHMACIGAAIVILVHGFETFSQQMVIFEERPRPADDATRNPAPAPPRSEVGIIATELPTLTPACYTANCSWPVIPTLAACGECGSLSVSSTCNETTQMCTYSTPSGTSLELPANPGDQGFSKVAPSNGTKHPMSSADRAYFSVFDILTVTSTGAIINTTANECALWFCLHAYDLSVSQGQSNSSLLGNWSTTKFEYGSSTHGTQYRFLNIPASFNINNSTTYAVTQDAITVLRDFMASLTSGTVTINANVLDYSSDWIEAMWNATSDLDSWMATFTLAMTNEIRQQGTVNPRGGNYNGYAMQMAPFISVQWLWLIYPGVLIAGSLYFLFYTIARGAHDGVSVWKSDALPMLFCKIDTGIHDQVRDGMDVPNGLEERVGHTKVALYRGERGEWTFRTVKDGEESDGWFDG</sequence>
<keyword evidence="1" id="KW-0472">Membrane</keyword>
<reference evidence="2 3" key="1">
    <citation type="submission" date="2016-10" db="EMBL/GenBank/DDBJ databases">
        <title>Draft genome sequence of Coniochaeta ligniaria NRRL30616, a lignocellulolytic fungus for bioabatement of inhibitors in plant biomass hydrolysates.</title>
        <authorList>
            <consortium name="DOE Joint Genome Institute"/>
            <person name="Jimenez D.J."/>
            <person name="Hector R.E."/>
            <person name="Riley R."/>
            <person name="Sun H."/>
            <person name="Grigoriev I.V."/>
            <person name="Van Elsas J.D."/>
            <person name="Nichols N.N."/>
        </authorList>
    </citation>
    <scope>NUCLEOTIDE SEQUENCE [LARGE SCALE GENOMIC DNA]</scope>
    <source>
        <strain evidence="2 3">NRRL 30616</strain>
    </source>
</reference>
<accession>A0A1J7IYB9</accession>
<gene>
    <name evidence="2" type="ORF">CONLIGDRAFT_717714</name>
</gene>
<proteinExistence type="predicted"/>
<dbReference type="AlphaFoldDB" id="A0A1J7IYB9"/>
<keyword evidence="1" id="KW-0812">Transmembrane</keyword>
<dbReference type="InterPro" id="IPR021514">
    <property type="entry name" value="DUF3176"/>
</dbReference>
<dbReference type="EMBL" id="KV875101">
    <property type="protein sequence ID" value="OIW26081.1"/>
    <property type="molecule type" value="Genomic_DNA"/>
</dbReference>
<keyword evidence="3" id="KW-1185">Reference proteome</keyword>
<dbReference type="STRING" id="1408157.A0A1J7IYB9"/>
<dbReference type="Proteomes" id="UP000182658">
    <property type="component" value="Unassembled WGS sequence"/>
</dbReference>
<evidence type="ECO:0000256" key="1">
    <source>
        <dbReference type="SAM" id="Phobius"/>
    </source>
</evidence>
<evidence type="ECO:0000313" key="2">
    <source>
        <dbReference type="EMBL" id="OIW26081.1"/>
    </source>
</evidence>
<dbReference type="PANTHER" id="PTHR35394">
    <property type="entry name" value="DUF3176 DOMAIN-CONTAINING PROTEIN"/>
    <property type="match status" value="1"/>
</dbReference>
<protein>
    <submittedName>
        <fullName evidence="2">Uncharacterized protein</fullName>
    </submittedName>
</protein>
<dbReference type="OrthoDB" id="5242705at2759"/>
<dbReference type="InParanoid" id="A0A1J7IYB9"/>
<name>A0A1J7IYB9_9PEZI</name>
<dbReference type="PANTHER" id="PTHR35394:SF5">
    <property type="entry name" value="DUF3176 DOMAIN-CONTAINING PROTEIN"/>
    <property type="match status" value="1"/>
</dbReference>
<keyword evidence="1" id="KW-1133">Transmembrane helix</keyword>
<dbReference type="Pfam" id="PF11374">
    <property type="entry name" value="DUF3176"/>
    <property type="match status" value="1"/>
</dbReference>
<organism evidence="2 3">
    <name type="scientific">Coniochaeta ligniaria NRRL 30616</name>
    <dbReference type="NCBI Taxonomy" id="1408157"/>
    <lineage>
        <taxon>Eukaryota</taxon>
        <taxon>Fungi</taxon>
        <taxon>Dikarya</taxon>
        <taxon>Ascomycota</taxon>
        <taxon>Pezizomycotina</taxon>
        <taxon>Sordariomycetes</taxon>
        <taxon>Sordariomycetidae</taxon>
        <taxon>Coniochaetales</taxon>
        <taxon>Coniochaetaceae</taxon>
        <taxon>Coniochaeta</taxon>
    </lineage>
</organism>
<evidence type="ECO:0000313" key="3">
    <source>
        <dbReference type="Proteomes" id="UP000182658"/>
    </source>
</evidence>
<feature type="transmembrane region" description="Helical" evidence="1">
    <location>
        <begin position="474"/>
        <end position="496"/>
    </location>
</feature>